<dbReference type="AlphaFoldDB" id="A0A382DT65"/>
<organism evidence="2">
    <name type="scientific">marine metagenome</name>
    <dbReference type="NCBI Taxonomy" id="408172"/>
    <lineage>
        <taxon>unclassified sequences</taxon>
        <taxon>metagenomes</taxon>
        <taxon>ecological metagenomes</taxon>
    </lineage>
</organism>
<dbReference type="InterPro" id="IPR006680">
    <property type="entry name" value="Amidohydro-rel"/>
</dbReference>
<dbReference type="EMBL" id="UINC01040970">
    <property type="protein sequence ID" value="SVB41588.1"/>
    <property type="molecule type" value="Genomic_DNA"/>
</dbReference>
<dbReference type="PANTHER" id="PTHR42889:SF1">
    <property type="entry name" value="BLR3681 PROTEIN"/>
    <property type="match status" value="1"/>
</dbReference>
<protein>
    <recommendedName>
        <fullName evidence="1">Amidohydrolase-related domain-containing protein</fullName>
    </recommendedName>
</protein>
<dbReference type="Gene3D" id="3.20.20.140">
    <property type="entry name" value="Metal-dependent hydrolases"/>
    <property type="match status" value="1"/>
</dbReference>
<evidence type="ECO:0000259" key="1">
    <source>
        <dbReference type="Pfam" id="PF04909"/>
    </source>
</evidence>
<dbReference type="GO" id="GO:0016787">
    <property type="term" value="F:hydrolase activity"/>
    <property type="evidence" value="ECO:0007669"/>
    <property type="project" value="InterPro"/>
</dbReference>
<dbReference type="PANTHER" id="PTHR42889">
    <property type="entry name" value="BLR3681 PROTEIN"/>
    <property type="match status" value="1"/>
</dbReference>
<evidence type="ECO:0000313" key="2">
    <source>
        <dbReference type="EMBL" id="SVB41588.1"/>
    </source>
</evidence>
<sequence length="468" mass="52140">MVAKGHSTERNVLTSLLLTRMRASNGEGNVMEFDYRKAFKGIDGKAVNPANPFEQGTAYFTSGQAGDQVQNRMEEMAENTEVGRRDFFRSACGFAGAMLAVNAATGMKFFDVKEAEAREIAATAEVKSYLKGRMGPVVDQHTHICTRKEGYIKGVNTTEQGMWFVDLLDGLGKAMGLPNGTSDMTVENYGKLLLDGSDTDVGIFNPFGFREDYGGNDMIPMDEQAEVKAKWPNRTIMLAGGLTPNQGVTETLERMQHYVEDYDTSGLKLYTFDSTPQKGWWFDDTKLAYPMWEKARELGIKNIGCHKGIPFGQFMARYAHAEDFDRVCDDFLDLNFIAFHSAWPYHQELAALKSFKPQRNNLYCEVGSTFAATVSSKPMECAHVLGTLLGNLGSDYVLWGTDSLLWGNPQWQIDAFRRFQIPDELIEGYGYPQLTDEIKAKVLGGNAARLWGLESATNSLGEPTYRVA</sequence>
<name>A0A382DT65_9ZZZZ</name>
<proteinExistence type="predicted"/>
<accession>A0A382DT65</accession>
<dbReference type="InterPro" id="IPR032466">
    <property type="entry name" value="Metal_Hydrolase"/>
</dbReference>
<dbReference type="SUPFAM" id="SSF51556">
    <property type="entry name" value="Metallo-dependent hydrolases"/>
    <property type="match status" value="1"/>
</dbReference>
<feature type="domain" description="Amidohydrolase-related" evidence="1">
    <location>
        <begin position="224"/>
        <end position="453"/>
    </location>
</feature>
<dbReference type="Pfam" id="PF04909">
    <property type="entry name" value="Amidohydro_2"/>
    <property type="match status" value="1"/>
</dbReference>
<gene>
    <name evidence="2" type="ORF">METZ01_LOCUS194442</name>
</gene>
<reference evidence="2" key="1">
    <citation type="submission" date="2018-05" db="EMBL/GenBank/DDBJ databases">
        <authorList>
            <person name="Lanie J.A."/>
            <person name="Ng W.-L."/>
            <person name="Kazmierczak K.M."/>
            <person name="Andrzejewski T.M."/>
            <person name="Davidsen T.M."/>
            <person name="Wayne K.J."/>
            <person name="Tettelin H."/>
            <person name="Glass J.I."/>
            <person name="Rusch D."/>
            <person name="Podicherti R."/>
            <person name="Tsui H.-C.T."/>
            <person name="Winkler M.E."/>
        </authorList>
    </citation>
    <scope>NUCLEOTIDE SEQUENCE</scope>
</reference>